<feature type="compositionally biased region" description="Basic and acidic residues" evidence="1">
    <location>
        <begin position="113"/>
        <end position="134"/>
    </location>
</feature>
<keyword evidence="4" id="KW-1185">Reference proteome</keyword>
<reference evidence="3 4" key="1">
    <citation type="submission" date="2015-04" db="EMBL/GenBank/DDBJ databases">
        <title>Lasius niger genome sequencing.</title>
        <authorList>
            <person name="Konorov E.A."/>
            <person name="Nikitin M.A."/>
            <person name="Kirill M.V."/>
            <person name="Chang P."/>
        </authorList>
    </citation>
    <scope>NUCLEOTIDE SEQUENCE [LARGE SCALE GENOMIC DNA]</scope>
    <source>
        <tissue evidence="3">Whole</tissue>
    </source>
</reference>
<evidence type="ECO:0000256" key="2">
    <source>
        <dbReference type="SAM" id="SignalP"/>
    </source>
</evidence>
<evidence type="ECO:0000313" key="3">
    <source>
        <dbReference type="EMBL" id="KMQ95251.1"/>
    </source>
</evidence>
<dbReference type="Proteomes" id="UP000036403">
    <property type="component" value="Unassembled WGS sequence"/>
</dbReference>
<comment type="caution">
    <text evidence="3">The sequence shown here is derived from an EMBL/GenBank/DDBJ whole genome shotgun (WGS) entry which is preliminary data.</text>
</comment>
<dbReference type="OrthoDB" id="7551018at2759"/>
<dbReference type="PaxDb" id="67767-A0A0J7KY50"/>
<feature type="region of interest" description="Disordered" evidence="1">
    <location>
        <begin position="113"/>
        <end position="137"/>
    </location>
</feature>
<keyword evidence="2" id="KW-0732">Signal</keyword>
<dbReference type="AlphaFoldDB" id="A0A0J7KY50"/>
<feature type="signal peptide" evidence="2">
    <location>
        <begin position="1"/>
        <end position="18"/>
    </location>
</feature>
<evidence type="ECO:0000256" key="1">
    <source>
        <dbReference type="SAM" id="MobiDB-lite"/>
    </source>
</evidence>
<feature type="region of interest" description="Disordered" evidence="1">
    <location>
        <begin position="158"/>
        <end position="193"/>
    </location>
</feature>
<sequence>MERLSIFFFSLFSLAVLAESTSAGSSTTTETSRNNGCDARNVIEKPHVDLLKSKGVKNDSECSLVNQSHVKGTIQIGEQSAAGLYLNKISDASTIPAVNFSNNYTKDVQYTKRIENREDDASPSYHKDRSDVDLSSHNIPLLDSSDLISARLSRQVEKSDMDYSNPSSVEDISVEPVVESENIGSSQESSDLKGDLGVAEDRYRFQYPYWYRGQFANQRYRAYDRREPYRNYLRYPVFPGK</sequence>
<evidence type="ECO:0000313" key="4">
    <source>
        <dbReference type="Proteomes" id="UP000036403"/>
    </source>
</evidence>
<dbReference type="EMBL" id="LBMM01002117">
    <property type="protein sequence ID" value="KMQ95251.1"/>
    <property type="molecule type" value="Genomic_DNA"/>
</dbReference>
<gene>
    <name evidence="3" type="ORF">RF55_4544</name>
</gene>
<proteinExistence type="predicted"/>
<feature type="chain" id="PRO_5005290316" evidence="2">
    <location>
        <begin position="19"/>
        <end position="241"/>
    </location>
</feature>
<protein>
    <submittedName>
        <fullName evidence="3">Dentin sialophospho</fullName>
    </submittedName>
</protein>
<name>A0A0J7KY50_LASNI</name>
<accession>A0A0J7KY50</accession>
<organism evidence="3 4">
    <name type="scientific">Lasius niger</name>
    <name type="common">Black garden ant</name>
    <dbReference type="NCBI Taxonomy" id="67767"/>
    <lineage>
        <taxon>Eukaryota</taxon>
        <taxon>Metazoa</taxon>
        <taxon>Ecdysozoa</taxon>
        <taxon>Arthropoda</taxon>
        <taxon>Hexapoda</taxon>
        <taxon>Insecta</taxon>
        <taxon>Pterygota</taxon>
        <taxon>Neoptera</taxon>
        <taxon>Endopterygota</taxon>
        <taxon>Hymenoptera</taxon>
        <taxon>Apocrita</taxon>
        <taxon>Aculeata</taxon>
        <taxon>Formicoidea</taxon>
        <taxon>Formicidae</taxon>
        <taxon>Formicinae</taxon>
        <taxon>Lasius</taxon>
        <taxon>Lasius</taxon>
    </lineage>
</organism>